<proteinExistence type="predicted"/>
<evidence type="ECO:0000256" key="12">
    <source>
        <dbReference type="ARBA" id="ARBA00023180"/>
    </source>
</evidence>
<dbReference type="PANTHER" id="PTHR47168:SF1">
    <property type="entry name" value="OS02G0798600 PROTEIN"/>
    <property type="match status" value="1"/>
</dbReference>
<keyword evidence="10 16" id="KW-1133">Transmembrane helix</keyword>
<keyword evidence="5 16" id="KW-0812">Transmembrane</keyword>
<evidence type="ECO:0000256" key="9">
    <source>
        <dbReference type="ARBA" id="ARBA00022833"/>
    </source>
</evidence>
<evidence type="ECO:0000256" key="1">
    <source>
        <dbReference type="ARBA" id="ARBA00000900"/>
    </source>
</evidence>
<dbReference type="GO" id="GO:0008270">
    <property type="term" value="F:zinc ion binding"/>
    <property type="evidence" value="ECO:0007669"/>
    <property type="project" value="UniProtKB-KW"/>
</dbReference>
<keyword evidence="9" id="KW-0862">Zinc</keyword>
<dbReference type="Pfam" id="PF13639">
    <property type="entry name" value="zf-RING_2"/>
    <property type="match status" value="1"/>
</dbReference>
<evidence type="ECO:0000256" key="8">
    <source>
        <dbReference type="ARBA" id="ARBA00022771"/>
    </source>
</evidence>
<dbReference type="InterPro" id="IPR013083">
    <property type="entry name" value="Znf_RING/FYVE/PHD"/>
</dbReference>
<feature type="compositionally biased region" description="Acidic residues" evidence="15">
    <location>
        <begin position="516"/>
        <end position="530"/>
    </location>
</feature>
<evidence type="ECO:0000256" key="11">
    <source>
        <dbReference type="ARBA" id="ARBA00023136"/>
    </source>
</evidence>
<comment type="catalytic activity">
    <reaction evidence="1">
        <text>S-ubiquitinyl-[E2 ubiquitin-conjugating enzyme]-L-cysteine + [acceptor protein]-L-lysine = [E2 ubiquitin-conjugating enzyme]-L-cysteine + N(6)-ubiquitinyl-[acceptor protein]-L-lysine.</text>
        <dbReference type="EC" id="2.3.2.27"/>
    </reaction>
</comment>
<dbReference type="FunFam" id="3.30.40.10:FF:000429">
    <property type="entry name" value="E3 ubiquitin-protein ligase RNF13"/>
    <property type="match status" value="1"/>
</dbReference>
<dbReference type="InterPro" id="IPR001841">
    <property type="entry name" value="Znf_RING"/>
</dbReference>
<feature type="chain" id="PRO_5014030253" description="RING-type E3 ubiquitin transferase" evidence="17">
    <location>
        <begin position="30"/>
        <end position="857"/>
    </location>
</feature>
<keyword evidence="4" id="KW-0808">Transferase</keyword>
<dbReference type="GO" id="GO:0061630">
    <property type="term" value="F:ubiquitin protein ligase activity"/>
    <property type="evidence" value="ECO:0007669"/>
    <property type="project" value="UniProtKB-EC"/>
</dbReference>
<sequence length="857" mass="94619">MELRMRSKWMLLELFAFCGLSLFTQEAAAHVLVYRRINSLFFSFSQLIEQYNDLPAQFGPSLPANGIKVFAIPAAKDEYACGPVSGPPRKEYPNNAKFVIIIERGGGMNCTFEKKVRNAQAAGFDAAIVFNNDGDDLEQMSAKNASGIYIPAVFVGHTTGINLMTFYTPEVILVINDELPFNINTQLILPFSILIGLCFLIMIFYMIYKCVREERRLRRHRLPKNMLKKLPILKYTKNCDLSQDTCVICLDEFAEGDKLRVLPCKHPYHSHCIDPWLTENRRVCPICKRKVFTKRQPRASRTNRQSSLDSVTDTDDDTTPLLPAPQPARVGGSRQTSGNATSSNSAASSARSAASAGGRRNGRNTTTTRHGTFRRAPTNDSHYVTDVTSDEENVLASQNSPARSARRVNPFDRRPNIPPHVVEQLITTRRSFWRLPLFSFFRRPQSISVAAPPFLEEIVPQPPMNVAIAIDAATAPTTTRANTASSAPLANTAPLAVAHSSNNILNPNLAGSFKEYDDDDDDDDDNDDLEDNDNLDHLLLLQQQHDLLRLRYQQLSQPLSANFGPLSSTSTSTQFDSLQSIPSIERKDCEYLKLVQQFRTSLVLPQSFFQPLTDPICFCSHCNAFTSEKLHGWVYFKLNQQTVNSAAAQHSLDTGEWLPLYYMTRVDKIRAILDHGQPLPLESSCESHTSLSNQKDEPGTRLELHFSPNAAGIVSMNSQHKYNVNSHSYRIGTAFEVYVRRQSLCLTNSSKMNVNAAVGASSSAAAAAFSLLERRSSAELLHPHESSSGLTVEQSSSSSGGAGSFSAGSASSASLKDMTWFTKEAGACVITALILKLEKITPSKNAGGALSLALDGN</sequence>
<evidence type="ECO:0000256" key="13">
    <source>
        <dbReference type="ARBA" id="ARBA00046288"/>
    </source>
</evidence>
<comment type="pathway">
    <text evidence="2">Protein modification; protein ubiquitination.</text>
</comment>
<feature type="region of interest" description="Disordered" evidence="15">
    <location>
        <begin position="295"/>
        <end position="411"/>
    </location>
</feature>
<gene>
    <name evidence="21" type="primary">Rnf13_5</name>
    <name evidence="20" type="synonym">Rnf13_0</name>
    <name evidence="19" type="synonym">Rnf13_7</name>
    <name evidence="21" type="ORF">c0_g2_i4</name>
    <name evidence="19" type="ORF">c0_g2_i5</name>
    <name evidence="20" type="ORF">c0_g2_i6</name>
</gene>
<comment type="subcellular location">
    <subcellularLocation>
        <location evidence="13">Endomembrane system</location>
        <topology evidence="13">Single-pass type I membrane protein</topology>
    </subcellularLocation>
</comment>
<dbReference type="GO" id="GO:0005737">
    <property type="term" value="C:cytoplasm"/>
    <property type="evidence" value="ECO:0007669"/>
    <property type="project" value="UniProtKB-ARBA"/>
</dbReference>
<dbReference type="Gene3D" id="3.30.40.10">
    <property type="entry name" value="Zinc/RING finger domain, C3HC4 (zinc finger)"/>
    <property type="match status" value="1"/>
</dbReference>
<dbReference type="GO" id="GO:0012505">
    <property type="term" value="C:endomembrane system"/>
    <property type="evidence" value="ECO:0007669"/>
    <property type="project" value="UniProtKB-SubCell"/>
</dbReference>
<dbReference type="SMART" id="SM00184">
    <property type="entry name" value="RING"/>
    <property type="match status" value="1"/>
</dbReference>
<protein>
    <recommendedName>
        <fullName evidence="3">RING-type E3 ubiquitin transferase</fullName>
        <ecNumber evidence="3">2.3.2.27</ecNumber>
    </recommendedName>
</protein>
<feature type="transmembrane region" description="Helical" evidence="16">
    <location>
        <begin position="187"/>
        <end position="208"/>
    </location>
</feature>
<evidence type="ECO:0000256" key="16">
    <source>
        <dbReference type="SAM" id="Phobius"/>
    </source>
</evidence>
<keyword evidence="8 14" id="KW-0863">Zinc-finger</keyword>
<evidence type="ECO:0000256" key="10">
    <source>
        <dbReference type="ARBA" id="ARBA00022989"/>
    </source>
</evidence>
<evidence type="ECO:0000256" key="3">
    <source>
        <dbReference type="ARBA" id="ARBA00012483"/>
    </source>
</evidence>
<evidence type="ECO:0000256" key="17">
    <source>
        <dbReference type="SAM" id="SignalP"/>
    </source>
</evidence>
<evidence type="ECO:0000256" key="6">
    <source>
        <dbReference type="ARBA" id="ARBA00022723"/>
    </source>
</evidence>
<evidence type="ECO:0000256" key="4">
    <source>
        <dbReference type="ARBA" id="ARBA00022679"/>
    </source>
</evidence>
<feature type="domain" description="RING-type" evidence="18">
    <location>
        <begin position="246"/>
        <end position="288"/>
    </location>
</feature>
<accession>A0A0K8WK18</accession>
<dbReference type="CDD" id="cd16665">
    <property type="entry name" value="RING-H2_RNF13-like"/>
    <property type="match status" value="1"/>
</dbReference>
<keyword evidence="6" id="KW-0479">Metal-binding</keyword>
<dbReference type="FunFam" id="3.50.30.30:FF:000026">
    <property type="entry name" value="E3 ubiquitin-protein ligase RNF13"/>
    <property type="match status" value="1"/>
</dbReference>
<dbReference type="InterPro" id="IPR003137">
    <property type="entry name" value="PA_domain"/>
</dbReference>
<dbReference type="EC" id="2.3.2.27" evidence="3"/>
<name>A0A0K8WK18_BACLA</name>
<dbReference type="Gene3D" id="3.50.30.30">
    <property type="match status" value="1"/>
</dbReference>
<keyword evidence="12" id="KW-0325">Glycoprotein</keyword>
<evidence type="ECO:0000313" key="21">
    <source>
        <dbReference type="EMBL" id="JAI51432.1"/>
    </source>
</evidence>
<dbReference type="CDD" id="cd02123">
    <property type="entry name" value="PA_C_RZF_like"/>
    <property type="match status" value="1"/>
</dbReference>
<keyword evidence="11 16" id="KW-0472">Membrane</keyword>
<evidence type="ECO:0000256" key="15">
    <source>
        <dbReference type="SAM" id="MobiDB-lite"/>
    </source>
</evidence>
<evidence type="ECO:0000313" key="19">
    <source>
        <dbReference type="EMBL" id="JAI28279.1"/>
    </source>
</evidence>
<organism evidence="21">
    <name type="scientific">Bactrocera latifrons</name>
    <name type="common">Malaysian fruit fly</name>
    <name type="synonym">Chaetodacus latifrons</name>
    <dbReference type="NCBI Taxonomy" id="174628"/>
    <lineage>
        <taxon>Eukaryota</taxon>
        <taxon>Metazoa</taxon>
        <taxon>Ecdysozoa</taxon>
        <taxon>Arthropoda</taxon>
        <taxon>Hexapoda</taxon>
        <taxon>Insecta</taxon>
        <taxon>Pterygota</taxon>
        <taxon>Neoptera</taxon>
        <taxon>Endopterygota</taxon>
        <taxon>Diptera</taxon>
        <taxon>Brachycera</taxon>
        <taxon>Muscomorpha</taxon>
        <taxon>Tephritoidea</taxon>
        <taxon>Tephritidae</taxon>
        <taxon>Bactrocera</taxon>
        <taxon>Bactrocera</taxon>
    </lineage>
</organism>
<dbReference type="EMBL" id="GDHF01024035">
    <property type="protein sequence ID" value="JAI28279.1"/>
    <property type="molecule type" value="Transcribed_RNA"/>
</dbReference>
<evidence type="ECO:0000313" key="20">
    <source>
        <dbReference type="EMBL" id="JAI42047.1"/>
    </source>
</evidence>
<evidence type="ECO:0000256" key="14">
    <source>
        <dbReference type="PROSITE-ProRule" id="PRU00175"/>
    </source>
</evidence>
<dbReference type="EMBL" id="GDHF01000882">
    <property type="protein sequence ID" value="JAI51432.1"/>
    <property type="molecule type" value="Transcribed_RNA"/>
</dbReference>
<dbReference type="Pfam" id="PF02225">
    <property type="entry name" value="PA"/>
    <property type="match status" value="1"/>
</dbReference>
<evidence type="ECO:0000256" key="5">
    <source>
        <dbReference type="ARBA" id="ARBA00022692"/>
    </source>
</evidence>
<dbReference type="PROSITE" id="PS50089">
    <property type="entry name" value="ZF_RING_2"/>
    <property type="match status" value="1"/>
</dbReference>
<evidence type="ECO:0000259" key="18">
    <source>
        <dbReference type="PROSITE" id="PS50089"/>
    </source>
</evidence>
<dbReference type="EMBL" id="GDHF01010267">
    <property type="protein sequence ID" value="JAI42047.1"/>
    <property type="molecule type" value="Transcribed_RNA"/>
</dbReference>
<dbReference type="InterPro" id="IPR046450">
    <property type="entry name" value="PA_dom_sf"/>
</dbReference>
<dbReference type="InterPro" id="IPR044744">
    <property type="entry name" value="ZNRF4/RNF13/RNF167_PA"/>
</dbReference>
<dbReference type="OrthoDB" id="49113at2759"/>
<dbReference type="SUPFAM" id="SSF52025">
    <property type="entry name" value="PA domain"/>
    <property type="match status" value="1"/>
</dbReference>
<dbReference type="InterPro" id="IPR051653">
    <property type="entry name" value="E3_ligase_sorting_rcpt"/>
</dbReference>
<evidence type="ECO:0000256" key="7">
    <source>
        <dbReference type="ARBA" id="ARBA00022729"/>
    </source>
</evidence>
<dbReference type="PANTHER" id="PTHR47168">
    <property type="entry name" value="RING ZINC FINGER DOMAIN SUPERFAMILY PROTEIN-RELATED"/>
    <property type="match status" value="1"/>
</dbReference>
<dbReference type="AlphaFoldDB" id="A0A0K8WK18"/>
<dbReference type="SUPFAM" id="SSF57850">
    <property type="entry name" value="RING/U-box"/>
    <property type="match status" value="1"/>
</dbReference>
<feature type="signal peptide" evidence="17">
    <location>
        <begin position="1"/>
        <end position="29"/>
    </location>
</feature>
<feature type="region of interest" description="Disordered" evidence="15">
    <location>
        <begin position="508"/>
        <end position="530"/>
    </location>
</feature>
<feature type="compositionally biased region" description="Polar residues" evidence="15">
    <location>
        <begin position="299"/>
        <end position="311"/>
    </location>
</feature>
<keyword evidence="7 17" id="KW-0732">Signal</keyword>
<reference evidence="21" key="1">
    <citation type="submission" date="2015-06" db="EMBL/GenBank/DDBJ databases">
        <authorList>
            <person name="Hoefler B.C."/>
            <person name="Straight P.D."/>
        </authorList>
    </citation>
    <scope>NUCLEOTIDE SEQUENCE</scope>
</reference>
<evidence type="ECO:0000256" key="2">
    <source>
        <dbReference type="ARBA" id="ARBA00004906"/>
    </source>
</evidence>
<feature type="compositionally biased region" description="Low complexity" evidence="15">
    <location>
        <begin position="336"/>
        <end position="376"/>
    </location>
</feature>